<keyword evidence="5" id="KW-1185">Reference proteome</keyword>
<protein>
    <recommendedName>
        <fullName evidence="6">CBS domain-containing protein</fullName>
    </recommendedName>
</protein>
<evidence type="ECO:0000313" key="5">
    <source>
        <dbReference type="Proteomes" id="UP001345219"/>
    </source>
</evidence>
<dbReference type="PANTHER" id="PTHR13780">
    <property type="entry name" value="AMP-ACTIVATED PROTEIN KINASE, GAMMA REGULATORY SUBUNIT"/>
    <property type="match status" value="1"/>
</dbReference>
<dbReference type="GO" id="GO:0005737">
    <property type="term" value="C:cytoplasm"/>
    <property type="evidence" value="ECO:0007669"/>
    <property type="project" value="TreeGrafter"/>
</dbReference>
<proteinExistence type="predicted"/>
<comment type="caution">
    <text evidence="4">The sequence shown here is derived from an EMBL/GenBank/DDBJ whole genome shotgun (WGS) entry which is preliminary data.</text>
</comment>
<feature type="region of interest" description="Disordered" evidence="3">
    <location>
        <begin position="330"/>
        <end position="359"/>
    </location>
</feature>
<gene>
    <name evidence="4" type="ORF">SAY87_012694</name>
</gene>
<evidence type="ECO:0000256" key="1">
    <source>
        <dbReference type="ARBA" id="ARBA00022737"/>
    </source>
</evidence>
<reference evidence="4 5" key="1">
    <citation type="journal article" date="2023" name="Hortic Res">
        <title>Pangenome of water caltrop reveals structural variations and asymmetric subgenome divergence after allopolyploidization.</title>
        <authorList>
            <person name="Zhang X."/>
            <person name="Chen Y."/>
            <person name="Wang L."/>
            <person name="Yuan Y."/>
            <person name="Fang M."/>
            <person name="Shi L."/>
            <person name="Lu R."/>
            <person name="Comes H.P."/>
            <person name="Ma Y."/>
            <person name="Chen Y."/>
            <person name="Huang G."/>
            <person name="Zhou Y."/>
            <person name="Zheng Z."/>
            <person name="Qiu Y."/>
        </authorList>
    </citation>
    <scope>NUCLEOTIDE SEQUENCE [LARGE SCALE GENOMIC DNA]</scope>
    <source>
        <tissue evidence="4">Roots</tissue>
    </source>
</reference>
<dbReference type="Proteomes" id="UP001345219">
    <property type="component" value="Chromosome 10"/>
</dbReference>
<keyword evidence="2" id="KW-0129">CBS domain</keyword>
<evidence type="ECO:0000256" key="2">
    <source>
        <dbReference type="ARBA" id="ARBA00023122"/>
    </source>
</evidence>
<accession>A0AAN7H1E8</accession>
<evidence type="ECO:0008006" key="6">
    <source>
        <dbReference type="Google" id="ProtNLM"/>
    </source>
</evidence>
<sequence length="439" mass="47037">MPHPKPSAIHSSLSSSGQSLETSMTVGLLSQKVSDLCLGKPALVSIPASSSIRDAVYALGRSGESHLSVWSCDHRGFCEAADDGDVSSCRCVGKVCMADVICYLCREENLQRRPGDALEAPVAEVLPESSDLIVRHVEYSSSLLEAIDLIMQGAQNLVVPIQSKWISRRKPHGKPAAACPTPTHHGNGLQFCWLTQEDVIRFLLNSITLFSPLSALPIDSLGLVTDDFLAVDYDSPASSAAVTISLALAHQTSVAVTDSDGTLVGEISPFTLAFCDEAVAAAIATLSCGDLMAYIDGGGPPTEELVQLVELRLRERNLVGLLEEFSFGSSMATGGSSSSSSDEEGRGSPVGRLMRGGQYSRSSRYSARMVRRSEAIVCHRASSLVAVMVQAIAHRVNYVWVIEDDCSLVGIVTFSGVLKIFREHFQLYDNSLSEIRGKV</sequence>
<name>A0AAN7H1E8_9MYRT</name>
<dbReference type="GO" id="GO:0005634">
    <property type="term" value="C:nucleus"/>
    <property type="evidence" value="ECO:0007669"/>
    <property type="project" value="TreeGrafter"/>
</dbReference>
<dbReference type="InterPro" id="IPR050511">
    <property type="entry name" value="AMPK_gamma/SDS23_families"/>
</dbReference>
<dbReference type="EMBL" id="JAXIOK010000021">
    <property type="protein sequence ID" value="KAK4746382.1"/>
    <property type="molecule type" value="Genomic_DNA"/>
</dbReference>
<dbReference type="SUPFAM" id="SSF54631">
    <property type="entry name" value="CBS-domain pair"/>
    <property type="match status" value="1"/>
</dbReference>
<evidence type="ECO:0000313" key="4">
    <source>
        <dbReference type="EMBL" id="KAK4746382.1"/>
    </source>
</evidence>
<dbReference type="AlphaFoldDB" id="A0AAN7H1E8"/>
<evidence type="ECO:0000256" key="3">
    <source>
        <dbReference type="SAM" id="MobiDB-lite"/>
    </source>
</evidence>
<feature type="compositionally biased region" description="Low complexity" evidence="3">
    <location>
        <begin position="330"/>
        <end position="340"/>
    </location>
</feature>
<dbReference type="Gene3D" id="3.10.580.10">
    <property type="entry name" value="CBS-domain"/>
    <property type="match status" value="1"/>
</dbReference>
<keyword evidence="1" id="KW-0677">Repeat</keyword>
<organism evidence="4 5">
    <name type="scientific">Trapa incisa</name>
    <dbReference type="NCBI Taxonomy" id="236973"/>
    <lineage>
        <taxon>Eukaryota</taxon>
        <taxon>Viridiplantae</taxon>
        <taxon>Streptophyta</taxon>
        <taxon>Embryophyta</taxon>
        <taxon>Tracheophyta</taxon>
        <taxon>Spermatophyta</taxon>
        <taxon>Magnoliopsida</taxon>
        <taxon>eudicotyledons</taxon>
        <taxon>Gunneridae</taxon>
        <taxon>Pentapetalae</taxon>
        <taxon>rosids</taxon>
        <taxon>malvids</taxon>
        <taxon>Myrtales</taxon>
        <taxon>Lythraceae</taxon>
        <taxon>Trapa</taxon>
    </lineage>
</organism>
<dbReference type="PANTHER" id="PTHR13780:SF128">
    <property type="entry name" value="CBS DOMAIN-CONTAINING PROTEIN"/>
    <property type="match status" value="1"/>
</dbReference>
<dbReference type="InterPro" id="IPR046342">
    <property type="entry name" value="CBS_dom_sf"/>
</dbReference>